<evidence type="ECO:0000256" key="6">
    <source>
        <dbReference type="PIRNR" id="PIRNR025024"/>
    </source>
</evidence>
<dbReference type="SUPFAM" id="SSF46689">
    <property type="entry name" value="Homeodomain-like"/>
    <property type="match status" value="2"/>
</dbReference>
<dbReference type="Pfam" id="PF25299">
    <property type="entry name" value="ZZ_ADA2"/>
    <property type="match status" value="1"/>
</dbReference>
<comment type="caution">
    <text evidence="10">The sequence shown here is derived from an EMBL/GenBank/DDBJ whole genome shotgun (WGS) entry which is preliminary data.</text>
</comment>
<dbReference type="SMART" id="SM00717">
    <property type="entry name" value="SANT"/>
    <property type="match status" value="1"/>
</dbReference>
<keyword evidence="11" id="KW-1185">Reference proteome</keyword>
<dbReference type="GO" id="GO:0140672">
    <property type="term" value="C:ATAC complex"/>
    <property type="evidence" value="ECO:0007669"/>
    <property type="project" value="UniProtKB-ARBA"/>
</dbReference>
<accession>A0A8X6UQB5</accession>
<keyword evidence="6" id="KW-0804">Transcription</keyword>
<protein>
    <recommendedName>
        <fullName evidence="6">Transcriptional adapter</fullName>
    </recommendedName>
</protein>
<dbReference type="InterPro" id="IPR009057">
    <property type="entry name" value="Homeodomain-like_sf"/>
</dbReference>
<dbReference type="PIRSF" id="PIRSF025024">
    <property type="entry name" value="Transcriptional_adaptor_2"/>
    <property type="match status" value="1"/>
</dbReference>
<gene>
    <name evidence="10" type="primary">TADA2A</name>
    <name evidence="10" type="ORF">NPIL_591542</name>
</gene>
<evidence type="ECO:0000259" key="9">
    <source>
        <dbReference type="PROSITE" id="PS51293"/>
    </source>
</evidence>
<keyword evidence="2" id="KW-0479">Metal-binding</keyword>
<organism evidence="10 11">
    <name type="scientific">Nephila pilipes</name>
    <name type="common">Giant wood spider</name>
    <name type="synonym">Nephila maculata</name>
    <dbReference type="NCBI Taxonomy" id="299642"/>
    <lineage>
        <taxon>Eukaryota</taxon>
        <taxon>Metazoa</taxon>
        <taxon>Ecdysozoa</taxon>
        <taxon>Arthropoda</taxon>
        <taxon>Chelicerata</taxon>
        <taxon>Arachnida</taxon>
        <taxon>Araneae</taxon>
        <taxon>Araneomorphae</taxon>
        <taxon>Entelegynae</taxon>
        <taxon>Araneoidea</taxon>
        <taxon>Nephilidae</taxon>
        <taxon>Nephila</taxon>
    </lineage>
</organism>
<dbReference type="PROSITE" id="PS51293">
    <property type="entry name" value="SANT"/>
    <property type="match status" value="1"/>
</dbReference>
<evidence type="ECO:0000259" key="7">
    <source>
        <dbReference type="PROSITE" id="PS50090"/>
    </source>
</evidence>
<evidence type="ECO:0000256" key="4">
    <source>
        <dbReference type="ARBA" id="ARBA00022833"/>
    </source>
</evidence>
<evidence type="ECO:0000256" key="1">
    <source>
        <dbReference type="ARBA" id="ARBA00004123"/>
    </source>
</evidence>
<dbReference type="GO" id="GO:0003713">
    <property type="term" value="F:transcription coactivator activity"/>
    <property type="evidence" value="ECO:0007669"/>
    <property type="project" value="InterPro"/>
</dbReference>
<dbReference type="GO" id="GO:0006338">
    <property type="term" value="P:chromatin remodeling"/>
    <property type="evidence" value="ECO:0007669"/>
    <property type="project" value="TreeGrafter"/>
</dbReference>
<name>A0A8X6UQB5_NEPPI</name>
<feature type="domain" description="SWIRM" evidence="8">
    <location>
        <begin position="370"/>
        <end position="457"/>
    </location>
</feature>
<evidence type="ECO:0000313" key="10">
    <source>
        <dbReference type="EMBL" id="GFU37077.1"/>
    </source>
</evidence>
<dbReference type="InterPro" id="IPR000433">
    <property type="entry name" value="Znf_ZZ"/>
</dbReference>
<proteinExistence type="predicted"/>
<dbReference type="FunFam" id="1.10.10.10:FF:000087">
    <property type="entry name" value="Transcriptional adapter 2"/>
    <property type="match status" value="1"/>
</dbReference>
<sequence length="457" mass="52508">MDIASGGIAGYPAPGDYVRGPQGLAFFSIMLRMEDSHTCPICGIFLQEPYIHCIECNSSICLQCFAKGKEYGKHKNDHQYSVMRNNFVVLDSDWLAYEEVKLLNAIADHGIGNWCEIAKDVGTKNKVECEEHYLHCYVHDLIPSLPGFELEESNPQVYHPTPVACTTFSQDPPRPIVGSTLYQEMAGYMPSRGDFSFEHDDFAELDIKDLKFEDNDPLWNDLQLAVLDIYQSRLKERCRRKWLIKEYGILNMKRNYEDSKRYAVLGSAFLDNMKPLMHLFTPDKYYKFLEGLLWEHKAKQRIQLLQECRSAGVTRSHSISTFLRLNRKREDRRKRSKTTLDEVLSRIKDEGSCQSLIRKQVLKDGISEVGPGRRPAPPLNIATMPGYEKLNAKERDLCSSLRIIPSSYLQYKATLVNEYRKLGSLRLANARSVIKIDVNKTRKIYDLLLEEGLVSKT</sequence>
<dbReference type="GO" id="GO:0005634">
    <property type="term" value="C:nucleus"/>
    <property type="evidence" value="ECO:0007669"/>
    <property type="project" value="UniProtKB-SubCell"/>
</dbReference>
<dbReference type="InterPro" id="IPR007526">
    <property type="entry name" value="SWIRM"/>
</dbReference>
<feature type="domain" description="SANT" evidence="9">
    <location>
        <begin position="89"/>
        <end position="141"/>
    </location>
</feature>
<dbReference type="Pfam" id="PF00249">
    <property type="entry name" value="Myb_DNA-binding"/>
    <property type="match status" value="1"/>
</dbReference>
<dbReference type="PROSITE" id="PS50090">
    <property type="entry name" value="MYB_LIKE"/>
    <property type="match status" value="1"/>
</dbReference>
<evidence type="ECO:0000313" key="11">
    <source>
        <dbReference type="Proteomes" id="UP000887013"/>
    </source>
</evidence>
<evidence type="ECO:0000256" key="3">
    <source>
        <dbReference type="ARBA" id="ARBA00022771"/>
    </source>
</evidence>
<dbReference type="Gene3D" id="1.10.10.10">
    <property type="entry name" value="Winged helix-like DNA-binding domain superfamily/Winged helix DNA-binding domain"/>
    <property type="match status" value="1"/>
</dbReference>
<keyword evidence="4" id="KW-0862">Zinc</keyword>
<dbReference type="InterPro" id="IPR001005">
    <property type="entry name" value="SANT/Myb"/>
</dbReference>
<dbReference type="PANTHER" id="PTHR12374">
    <property type="entry name" value="TRANSCRIPTIONAL ADAPTOR 2 ADA2 -RELATED"/>
    <property type="match status" value="1"/>
</dbReference>
<dbReference type="Proteomes" id="UP000887013">
    <property type="component" value="Unassembled WGS sequence"/>
</dbReference>
<keyword evidence="3" id="KW-0863">Zinc-finger</keyword>
<reference evidence="10" key="1">
    <citation type="submission" date="2020-08" db="EMBL/GenBank/DDBJ databases">
        <title>Multicomponent nature underlies the extraordinary mechanical properties of spider dragline silk.</title>
        <authorList>
            <person name="Kono N."/>
            <person name="Nakamura H."/>
            <person name="Mori M."/>
            <person name="Yoshida Y."/>
            <person name="Ohtoshi R."/>
            <person name="Malay A.D."/>
            <person name="Moran D.A.P."/>
            <person name="Tomita M."/>
            <person name="Numata K."/>
            <person name="Arakawa K."/>
        </authorList>
    </citation>
    <scope>NUCLEOTIDE SEQUENCE</scope>
</reference>
<dbReference type="SUPFAM" id="SSF57850">
    <property type="entry name" value="RING/U-box"/>
    <property type="match status" value="1"/>
</dbReference>
<dbReference type="OrthoDB" id="270417at2759"/>
<dbReference type="InterPro" id="IPR055141">
    <property type="entry name" value="TADA2A_B-like_dom"/>
</dbReference>
<dbReference type="Pfam" id="PF04433">
    <property type="entry name" value="SWIRM"/>
    <property type="match status" value="1"/>
</dbReference>
<dbReference type="InterPro" id="IPR013087">
    <property type="entry name" value="Znf_C2H2_type"/>
</dbReference>
<dbReference type="PROSITE" id="PS00028">
    <property type="entry name" value="ZINC_FINGER_C2H2_1"/>
    <property type="match status" value="1"/>
</dbReference>
<keyword evidence="6" id="KW-0805">Transcription regulation</keyword>
<dbReference type="GO" id="GO:0008270">
    <property type="term" value="F:zinc ion binding"/>
    <property type="evidence" value="ECO:0007669"/>
    <property type="project" value="UniProtKB-KW"/>
</dbReference>
<dbReference type="AlphaFoldDB" id="A0A8X6UQB5"/>
<dbReference type="InterPro" id="IPR016827">
    <property type="entry name" value="Ada2/TADA2"/>
</dbReference>
<dbReference type="GO" id="GO:0003682">
    <property type="term" value="F:chromatin binding"/>
    <property type="evidence" value="ECO:0007669"/>
    <property type="project" value="TreeGrafter"/>
</dbReference>
<dbReference type="PANTHER" id="PTHR12374:SF20">
    <property type="entry name" value="TRANSCRIPTIONAL ADAPTER 2-ALPHA"/>
    <property type="match status" value="1"/>
</dbReference>
<evidence type="ECO:0000259" key="8">
    <source>
        <dbReference type="PROSITE" id="PS50934"/>
    </source>
</evidence>
<dbReference type="Gene3D" id="1.10.10.60">
    <property type="entry name" value="Homeodomain-like"/>
    <property type="match status" value="1"/>
</dbReference>
<evidence type="ECO:0000256" key="5">
    <source>
        <dbReference type="ARBA" id="ARBA00023242"/>
    </source>
</evidence>
<keyword evidence="5 6" id="KW-0539">Nucleus</keyword>
<dbReference type="PROSITE" id="PS50934">
    <property type="entry name" value="SWIRM"/>
    <property type="match status" value="1"/>
</dbReference>
<feature type="domain" description="Myb-like" evidence="7">
    <location>
        <begin position="92"/>
        <end position="137"/>
    </location>
</feature>
<dbReference type="InterPro" id="IPR017884">
    <property type="entry name" value="SANT_dom"/>
</dbReference>
<comment type="subcellular location">
    <subcellularLocation>
        <location evidence="1 6">Nucleus</location>
    </subcellularLocation>
</comment>
<dbReference type="GO" id="GO:0006357">
    <property type="term" value="P:regulation of transcription by RNA polymerase II"/>
    <property type="evidence" value="ECO:0007669"/>
    <property type="project" value="InterPro"/>
</dbReference>
<dbReference type="Pfam" id="PF22941">
    <property type="entry name" value="TADA2A-like_3rd"/>
    <property type="match status" value="1"/>
</dbReference>
<evidence type="ECO:0000256" key="2">
    <source>
        <dbReference type="ARBA" id="ARBA00022723"/>
    </source>
</evidence>
<dbReference type="CDD" id="cd00167">
    <property type="entry name" value="SANT"/>
    <property type="match status" value="1"/>
</dbReference>
<dbReference type="InterPro" id="IPR036388">
    <property type="entry name" value="WH-like_DNA-bd_sf"/>
</dbReference>
<dbReference type="EMBL" id="BMAW01034875">
    <property type="protein sequence ID" value="GFU37077.1"/>
    <property type="molecule type" value="Genomic_DNA"/>
</dbReference>